<reference evidence="8 9" key="1">
    <citation type="submission" date="2020-12" db="EMBL/GenBank/DDBJ databases">
        <title>Effect of drift, selection, and recombination on the evolution of hybrid genomes in Candida yeast pathogens.</title>
        <authorList>
            <person name="Mixao V."/>
            <person name="Ksiezopolska E."/>
            <person name="Saus E."/>
            <person name="Boekhout T."/>
            <person name="Gacser A."/>
            <person name="Gabaldon T."/>
        </authorList>
    </citation>
    <scope>NUCLEOTIDE SEQUENCE [LARGE SCALE GENOMIC DNA]</scope>
    <source>
        <strain evidence="8 9">BP57</strain>
    </source>
</reference>
<dbReference type="EMBL" id="JAEOAQ010000003">
    <property type="protein sequence ID" value="KAG5419536.1"/>
    <property type="molecule type" value="Genomic_DNA"/>
</dbReference>
<accession>A0A8H7ZIL5</accession>
<evidence type="ECO:0000256" key="3">
    <source>
        <dbReference type="ARBA" id="ARBA00022692"/>
    </source>
</evidence>
<evidence type="ECO:0000313" key="8">
    <source>
        <dbReference type="EMBL" id="KAG5419536.1"/>
    </source>
</evidence>
<feature type="transmembrane region" description="Helical" evidence="7">
    <location>
        <begin position="116"/>
        <end position="137"/>
    </location>
</feature>
<feature type="compositionally biased region" description="Polar residues" evidence="6">
    <location>
        <begin position="1"/>
        <end position="19"/>
    </location>
</feature>
<keyword evidence="9" id="KW-1185">Reference proteome</keyword>
<comment type="subcellular location">
    <subcellularLocation>
        <location evidence="1">Membrane</location>
        <topology evidence="1">Multi-pass membrane protein</topology>
    </subcellularLocation>
</comment>
<keyword evidence="3 7" id="KW-0812">Transmembrane</keyword>
<dbReference type="RefSeq" id="XP_067548652.1">
    <property type="nucleotide sequence ID" value="XM_067692255.1"/>
</dbReference>
<organism evidence="8 9">
    <name type="scientific">Candida metapsilosis</name>
    <dbReference type="NCBI Taxonomy" id="273372"/>
    <lineage>
        <taxon>Eukaryota</taxon>
        <taxon>Fungi</taxon>
        <taxon>Dikarya</taxon>
        <taxon>Ascomycota</taxon>
        <taxon>Saccharomycotina</taxon>
        <taxon>Pichiomycetes</taxon>
        <taxon>Debaryomycetaceae</taxon>
        <taxon>Candida/Lodderomyces clade</taxon>
        <taxon>Candida</taxon>
    </lineage>
</organism>
<proteinExistence type="inferred from homology"/>
<evidence type="ECO:0000313" key="9">
    <source>
        <dbReference type="Proteomes" id="UP000669133"/>
    </source>
</evidence>
<dbReference type="GO" id="GO:0005886">
    <property type="term" value="C:plasma membrane"/>
    <property type="evidence" value="ECO:0007669"/>
    <property type="project" value="TreeGrafter"/>
</dbReference>
<name>A0A8H7ZIL5_9ASCO</name>
<evidence type="ECO:0000256" key="4">
    <source>
        <dbReference type="ARBA" id="ARBA00022989"/>
    </source>
</evidence>
<feature type="transmembrane region" description="Helical" evidence="7">
    <location>
        <begin position="204"/>
        <end position="223"/>
    </location>
</feature>
<feature type="region of interest" description="Disordered" evidence="6">
    <location>
        <begin position="1"/>
        <end position="34"/>
    </location>
</feature>
<dbReference type="InterPro" id="IPR000791">
    <property type="entry name" value="Gpr1/Fun34/SatP-like"/>
</dbReference>
<evidence type="ECO:0000256" key="6">
    <source>
        <dbReference type="SAM" id="MobiDB-lite"/>
    </source>
</evidence>
<dbReference type="PANTHER" id="PTHR31123:SF1">
    <property type="entry name" value="ACCUMULATION OF DYADS PROTEIN 2-RELATED"/>
    <property type="match status" value="1"/>
</dbReference>
<comment type="similarity">
    <text evidence="2">Belongs to the acetate uptake transporter (AceTr) (TC 2.A.96) family.</text>
</comment>
<dbReference type="GO" id="GO:0015123">
    <property type="term" value="F:acetate transmembrane transporter activity"/>
    <property type="evidence" value="ECO:0007669"/>
    <property type="project" value="TreeGrafter"/>
</dbReference>
<feature type="transmembrane region" description="Helical" evidence="7">
    <location>
        <begin position="87"/>
        <end position="104"/>
    </location>
</feature>
<evidence type="ECO:0000256" key="2">
    <source>
        <dbReference type="ARBA" id="ARBA00005587"/>
    </source>
</evidence>
<dbReference type="GeneID" id="93651933"/>
<evidence type="ECO:0000256" key="1">
    <source>
        <dbReference type="ARBA" id="ARBA00004141"/>
    </source>
</evidence>
<evidence type="ECO:0000256" key="5">
    <source>
        <dbReference type="ARBA" id="ARBA00023136"/>
    </source>
</evidence>
<comment type="caution">
    <text evidence="8">The sequence shown here is derived from an EMBL/GenBank/DDBJ whole genome shotgun (WGS) entry which is preliminary data.</text>
</comment>
<dbReference type="Pfam" id="PF01184">
    <property type="entry name" value="Gpr1_Fun34_YaaH"/>
    <property type="match status" value="1"/>
</dbReference>
<dbReference type="Proteomes" id="UP000669133">
    <property type="component" value="Unassembled WGS sequence"/>
</dbReference>
<sequence length="272" mass="29588">MSSSSSLQNHEKSTSSISEDQSHPEQPKHQEHHHLHGLISRIHIHGEGNELVTIGGHSYYRHELMSAFGGSLNPGVTTYPTSHMNPAPIGLCGFALTCFVLSLFNTQAMGITIPNAVVSLACFYGGAIQFLAGLFEFATGNTFALTVLVSYGAFWLSYATFFIESFGVGAAFKDTDQFQNAVGIFLLGWVVFTLLILLTTMKSTWEFFLIFVFLEVTFILLACGELTGKVGVTRAGGVTGLITAFIAWYNAFSGTATQFNSYIVPHTFPLTN</sequence>
<dbReference type="OrthoDB" id="3648309at2759"/>
<dbReference type="AlphaFoldDB" id="A0A8H7ZIL5"/>
<protein>
    <submittedName>
        <fullName evidence="8">Mug86</fullName>
    </submittedName>
</protein>
<dbReference type="NCBIfam" id="NF038013">
    <property type="entry name" value="AceTr_1"/>
    <property type="match status" value="1"/>
</dbReference>
<feature type="transmembrane region" description="Helical" evidence="7">
    <location>
        <begin position="178"/>
        <end position="198"/>
    </location>
</feature>
<feature type="transmembrane region" description="Helical" evidence="7">
    <location>
        <begin position="235"/>
        <end position="252"/>
    </location>
</feature>
<gene>
    <name evidence="8" type="ORF">I9W82_003304</name>
</gene>
<dbReference type="InterPro" id="IPR051633">
    <property type="entry name" value="AceTr"/>
</dbReference>
<keyword evidence="4 7" id="KW-1133">Transmembrane helix</keyword>
<keyword evidence="5 7" id="KW-0472">Membrane</keyword>
<feature type="compositionally biased region" description="Basic and acidic residues" evidence="6">
    <location>
        <begin position="20"/>
        <end position="29"/>
    </location>
</feature>
<dbReference type="PANTHER" id="PTHR31123">
    <property type="entry name" value="ACCUMULATION OF DYADS PROTEIN 2-RELATED"/>
    <property type="match status" value="1"/>
</dbReference>
<feature type="transmembrane region" description="Helical" evidence="7">
    <location>
        <begin position="143"/>
        <end position="166"/>
    </location>
</feature>
<evidence type="ECO:0000256" key="7">
    <source>
        <dbReference type="SAM" id="Phobius"/>
    </source>
</evidence>